<dbReference type="AlphaFoldDB" id="A0A164JBE8"/>
<dbReference type="Pfam" id="PF00440">
    <property type="entry name" value="TetR_N"/>
    <property type="match status" value="1"/>
</dbReference>
<keyword evidence="2 4" id="KW-0238">DNA-binding</keyword>
<feature type="DNA-binding region" description="H-T-H motif" evidence="4">
    <location>
        <begin position="38"/>
        <end position="57"/>
    </location>
</feature>
<dbReference type="InterPro" id="IPR023772">
    <property type="entry name" value="DNA-bd_HTH_TetR-type_CS"/>
</dbReference>
<dbReference type="InterPro" id="IPR036271">
    <property type="entry name" value="Tet_transcr_reg_TetR-rel_C_sf"/>
</dbReference>
<keyword evidence="3" id="KW-0804">Transcription</keyword>
<accession>A0A164JBE8</accession>
<dbReference type="PRINTS" id="PR00455">
    <property type="entry name" value="HTHTETR"/>
</dbReference>
<keyword evidence="1" id="KW-0805">Transcription regulation</keyword>
<evidence type="ECO:0000259" key="5">
    <source>
        <dbReference type="PROSITE" id="PS50977"/>
    </source>
</evidence>
<dbReference type="InterPro" id="IPR009057">
    <property type="entry name" value="Homeodomain-like_sf"/>
</dbReference>
<dbReference type="InterPro" id="IPR001647">
    <property type="entry name" value="HTH_TetR"/>
</dbReference>
<evidence type="ECO:0000313" key="7">
    <source>
        <dbReference type="Proteomes" id="UP000076512"/>
    </source>
</evidence>
<organism evidence="6 7">
    <name type="scientific">Nocardia terpenica</name>
    <dbReference type="NCBI Taxonomy" id="455432"/>
    <lineage>
        <taxon>Bacteria</taxon>
        <taxon>Bacillati</taxon>
        <taxon>Actinomycetota</taxon>
        <taxon>Actinomycetes</taxon>
        <taxon>Mycobacteriales</taxon>
        <taxon>Nocardiaceae</taxon>
        <taxon>Nocardia</taxon>
    </lineage>
</organism>
<dbReference type="PROSITE" id="PS50977">
    <property type="entry name" value="HTH_TETR_2"/>
    <property type="match status" value="1"/>
</dbReference>
<dbReference type="OrthoDB" id="9795011at2"/>
<dbReference type="GO" id="GO:0000976">
    <property type="term" value="F:transcription cis-regulatory region binding"/>
    <property type="evidence" value="ECO:0007669"/>
    <property type="project" value="TreeGrafter"/>
</dbReference>
<evidence type="ECO:0000256" key="2">
    <source>
        <dbReference type="ARBA" id="ARBA00023125"/>
    </source>
</evidence>
<name>A0A164JBE8_9NOCA</name>
<sequence>MTTAAPAPAVIRADARRNRALILTAAQRAFAEHGIGVSLVEIARRAGVGAGTVHRHFPSKLDLLEAVVQQRVDRLTALAVGYRDAADPGAAFLAFCTEVIATTPGHRALCDVLEADDGWPRTLVHGAGERFRRAVEALLVAAQRQGAIRSDLTLGDVQTVFTGGVAMQRVSGRGRALSRPAALLLEAMRADGRGVTKLGTGGAARNESGVGNETSGRCPICDGPLRQPRTGRPARYCSAACRQKAHRRRVRAEHPNSGETAWR</sequence>
<feature type="domain" description="HTH tetR-type" evidence="5">
    <location>
        <begin position="16"/>
        <end position="75"/>
    </location>
</feature>
<dbReference type="Gene3D" id="1.10.357.10">
    <property type="entry name" value="Tetracycline Repressor, domain 2"/>
    <property type="match status" value="1"/>
</dbReference>
<dbReference type="PANTHER" id="PTHR30055:SF234">
    <property type="entry name" value="HTH-TYPE TRANSCRIPTIONAL REGULATOR BETI"/>
    <property type="match status" value="1"/>
</dbReference>
<dbReference type="EMBL" id="LWGR01000016">
    <property type="protein sequence ID" value="KZM70233.1"/>
    <property type="molecule type" value="Genomic_DNA"/>
</dbReference>
<reference evidence="6 7" key="1">
    <citation type="submission" date="2016-04" db="EMBL/GenBank/DDBJ databases">
        <authorList>
            <person name="Evans L.H."/>
            <person name="Alamgir A."/>
            <person name="Owens N."/>
            <person name="Weber N.D."/>
            <person name="Virtaneva K."/>
            <person name="Barbian K."/>
            <person name="Babar A."/>
            <person name="Rosenke K."/>
        </authorList>
    </citation>
    <scope>NUCLEOTIDE SEQUENCE [LARGE SCALE GENOMIC DNA]</scope>
    <source>
        <strain evidence="6 7">IFM 0406</strain>
    </source>
</reference>
<evidence type="ECO:0000256" key="4">
    <source>
        <dbReference type="PROSITE-ProRule" id="PRU00335"/>
    </source>
</evidence>
<evidence type="ECO:0000313" key="6">
    <source>
        <dbReference type="EMBL" id="KZM70233.1"/>
    </source>
</evidence>
<dbReference type="STRING" id="455432.AWN90_06725"/>
<dbReference type="GO" id="GO:0003700">
    <property type="term" value="F:DNA-binding transcription factor activity"/>
    <property type="evidence" value="ECO:0007669"/>
    <property type="project" value="TreeGrafter"/>
</dbReference>
<dbReference type="InterPro" id="IPR049445">
    <property type="entry name" value="TetR_SbtR-like_C"/>
</dbReference>
<dbReference type="InterPro" id="IPR050109">
    <property type="entry name" value="HTH-type_TetR-like_transc_reg"/>
</dbReference>
<comment type="caution">
    <text evidence="6">The sequence shown here is derived from an EMBL/GenBank/DDBJ whole genome shotgun (WGS) entry which is preliminary data.</text>
</comment>
<evidence type="ECO:0000256" key="3">
    <source>
        <dbReference type="ARBA" id="ARBA00023163"/>
    </source>
</evidence>
<dbReference type="Pfam" id="PF21597">
    <property type="entry name" value="TetR_C_43"/>
    <property type="match status" value="1"/>
</dbReference>
<keyword evidence="7" id="KW-1185">Reference proteome</keyword>
<dbReference type="SUPFAM" id="SSF46689">
    <property type="entry name" value="Homeodomain-like"/>
    <property type="match status" value="1"/>
</dbReference>
<protein>
    <submittedName>
        <fullName evidence="6">TetR family transcriptional regulator</fullName>
    </submittedName>
</protein>
<dbReference type="Proteomes" id="UP000076512">
    <property type="component" value="Unassembled WGS sequence"/>
</dbReference>
<dbReference type="RefSeq" id="WP_067578616.1">
    <property type="nucleotide sequence ID" value="NZ_JABMCZ010000003.1"/>
</dbReference>
<proteinExistence type="predicted"/>
<dbReference type="PROSITE" id="PS01081">
    <property type="entry name" value="HTH_TETR_1"/>
    <property type="match status" value="1"/>
</dbReference>
<evidence type="ECO:0000256" key="1">
    <source>
        <dbReference type="ARBA" id="ARBA00023015"/>
    </source>
</evidence>
<dbReference type="SUPFAM" id="SSF48498">
    <property type="entry name" value="Tetracyclin repressor-like, C-terminal domain"/>
    <property type="match status" value="1"/>
</dbReference>
<gene>
    <name evidence="6" type="ORF">AWN90_06725</name>
</gene>
<dbReference type="PANTHER" id="PTHR30055">
    <property type="entry name" value="HTH-TYPE TRANSCRIPTIONAL REGULATOR RUTR"/>
    <property type="match status" value="1"/>
</dbReference>